<name>A0A6B9ZQ26_9BACT</name>
<dbReference type="PANTHER" id="PTHR42776">
    <property type="entry name" value="SERINE PEPTIDASE S9 FAMILY MEMBER"/>
    <property type="match status" value="1"/>
</dbReference>
<dbReference type="RefSeq" id="WP_162335340.1">
    <property type="nucleotide sequence ID" value="NZ_CP048113.1"/>
</dbReference>
<dbReference type="InterPro" id="IPR001375">
    <property type="entry name" value="Peptidase_S9_cat"/>
</dbReference>
<keyword evidence="1" id="KW-0378">Hydrolase</keyword>
<organism evidence="3 4">
    <name type="scientific">Chitinophaga agri</name>
    <dbReference type="NCBI Taxonomy" id="2703787"/>
    <lineage>
        <taxon>Bacteria</taxon>
        <taxon>Pseudomonadati</taxon>
        <taxon>Bacteroidota</taxon>
        <taxon>Chitinophagia</taxon>
        <taxon>Chitinophagales</taxon>
        <taxon>Chitinophagaceae</taxon>
        <taxon>Chitinophaga</taxon>
    </lineage>
</organism>
<dbReference type="GO" id="GO:0006508">
    <property type="term" value="P:proteolysis"/>
    <property type="evidence" value="ECO:0007669"/>
    <property type="project" value="InterPro"/>
</dbReference>
<protein>
    <submittedName>
        <fullName evidence="3">S9 family peptidase</fullName>
    </submittedName>
</protein>
<dbReference type="PANTHER" id="PTHR42776:SF4">
    <property type="entry name" value="ACYLAMINO-ACID-RELEASING ENZYME"/>
    <property type="match status" value="1"/>
</dbReference>
<keyword evidence="4" id="KW-1185">Reference proteome</keyword>
<reference evidence="3 4" key="1">
    <citation type="submission" date="2020-01" db="EMBL/GenBank/DDBJ databases">
        <title>Complete genome sequence of Chitinophaga sp. H33E-04 isolated from quinoa roots.</title>
        <authorList>
            <person name="Weon H.-Y."/>
            <person name="Lee S.A."/>
        </authorList>
    </citation>
    <scope>NUCLEOTIDE SEQUENCE [LARGE SCALE GENOMIC DNA]</scope>
    <source>
        <strain evidence="3 4">H33E-04</strain>
    </source>
</reference>
<evidence type="ECO:0000313" key="3">
    <source>
        <dbReference type="EMBL" id="QHS63624.1"/>
    </source>
</evidence>
<dbReference type="SUPFAM" id="SSF53474">
    <property type="entry name" value="alpha/beta-Hydrolases"/>
    <property type="match status" value="1"/>
</dbReference>
<dbReference type="GO" id="GO:0004252">
    <property type="term" value="F:serine-type endopeptidase activity"/>
    <property type="evidence" value="ECO:0007669"/>
    <property type="project" value="TreeGrafter"/>
</dbReference>
<dbReference type="InterPro" id="IPR011042">
    <property type="entry name" value="6-blade_b-propeller_TolB-like"/>
</dbReference>
<accession>A0A6B9ZQ26</accession>
<dbReference type="EMBL" id="CP048113">
    <property type="protein sequence ID" value="QHS63624.1"/>
    <property type="molecule type" value="Genomic_DNA"/>
</dbReference>
<dbReference type="InterPro" id="IPR011044">
    <property type="entry name" value="Quino_amine_DH_bsu"/>
</dbReference>
<sequence>MRKFILLTAMVGCIAIQPAMSQRRSLDTANYREWNQVASPAVSYDGTWAVYSITENEVSTRYLVNTGSGKTIKLEDADNPEFFNAGKWMKYGQNKNGQSSILLTRLKDGKQLPWMKSGYILTSASSPWMSYTNWQNGAANAFLYNVDTQDSLVLNGTAKFSLYDNDRAILFLQKDQLMAGPLKGTAKPVFEGTVSDFTFRKETQEGTFLSGSALYAFSLKTGKHTLLLDYKDIPAPAGYTIRPKTYDISANAEHVLLEVAYNGKQPKMQRPANTGFELELWTWNEPVSQRRQRKGVYNGTQMDDAQFIYHIAEKKVVEVAPEKAGRLLAPEAENYDYAFIADSKPYVPMVDWKYDTNADIYLVNVHTGERRLLAKDCGENPIWSPNGKYAVIFNQEKKEWQVLDPQAGVFKAISGQIGQALYDEEHDHPSLAHSYGLAGWTDNGNTALVYDRYDIWAINLEGKQAVRCITNGYGRAHQVTLRWMSTPFISHVDLTKSMYLQSFNERTKSAGVYQLTAGKGVTLLTDNPGYSVSVGAISGDGSSFVYFKQNFHTFPDLWFSKTGFKKEQRLTDANPQQQKYTWGTAKLVEWKNYEGKQNQGVLYVPEGYDSTKTYPMIVDFYETHSGELHKYFAPEYSTSTIDIPTYVSNGYVVFRPDIHYKIGFPGESTYNAVVSGTEEMIRRGVADKNRIGLQGHSWSGFQVYYLVTRTNIFTCVNAGAGVSNATYNYFAIRQNGAPCLFKYEVEQSRIGKTLWTGREEFIQSSPIFNADKIQTPLLIFHNDKDGAVAFTQGLDMFIAMRRLGRPAWLLNYKGENHSLGSLEAQQDWTLRMGQFFDHYLKGKPMPRWMKEGISVDERNVDQKYDY</sequence>
<evidence type="ECO:0000259" key="2">
    <source>
        <dbReference type="Pfam" id="PF00326"/>
    </source>
</evidence>
<dbReference type="AlphaFoldDB" id="A0A6B9ZQ26"/>
<dbReference type="Proteomes" id="UP000476411">
    <property type="component" value="Chromosome"/>
</dbReference>
<dbReference type="SUPFAM" id="SSF82171">
    <property type="entry name" value="DPP6 N-terminal domain-like"/>
    <property type="match status" value="1"/>
</dbReference>
<dbReference type="Pfam" id="PF00326">
    <property type="entry name" value="Peptidase_S9"/>
    <property type="match status" value="1"/>
</dbReference>
<feature type="domain" description="Peptidase S9 prolyl oligopeptidase catalytic" evidence="2">
    <location>
        <begin position="666"/>
        <end position="842"/>
    </location>
</feature>
<evidence type="ECO:0000313" key="4">
    <source>
        <dbReference type="Proteomes" id="UP000476411"/>
    </source>
</evidence>
<dbReference type="Gene3D" id="3.40.50.1820">
    <property type="entry name" value="alpha/beta hydrolase"/>
    <property type="match status" value="1"/>
</dbReference>
<gene>
    <name evidence="3" type="ORF">GWR21_29800</name>
</gene>
<dbReference type="SUPFAM" id="SSF50969">
    <property type="entry name" value="YVTN repeat-like/Quinoprotein amine dehydrogenase"/>
    <property type="match status" value="1"/>
</dbReference>
<dbReference type="Gene3D" id="2.120.10.30">
    <property type="entry name" value="TolB, C-terminal domain"/>
    <property type="match status" value="1"/>
</dbReference>
<evidence type="ECO:0000256" key="1">
    <source>
        <dbReference type="ARBA" id="ARBA00022801"/>
    </source>
</evidence>
<proteinExistence type="predicted"/>
<dbReference type="InterPro" id="IPR029058">
    <property type="entry name" value="AB_hydrolase_fold"/>
</dbReference>
<dbReference type="KEGG" id="chih:GWR21_29800"/>